<proteinExistence type="predicted"/>
<reference evidence="1" key="2">
    <citation type="journal article" date="2015" name="Data Brief">
        <title>Shoot transcriptome of the giant reed, Arundo donax.</title>
        <authorList>
            <person name="Barrero R.A."/>
            <person name="Guerrero F.D."/>
            <person name="Moolhuijzen P."/>
            <person name="Goolsby J.A."/>
            <person name="Tidwell J."/>
            <person name="Bellgard S.E."/>
            <person name="Bellgard M.I."/>
        </authorList>
    </citation>
    <scope>NUCLEOTIDE SEQUENCE</scope>
    <source>
        <tissue evidence="1">Shoot tissue taken approximately 20 cm above the soil surface</tissue>
    </source>
</reference>
<evidence type="ECO:0000313" key="1">
    <source>
        <dbReference type="EMBL" id="JAD23700.1"/>
    </source>
</evidence>
<reference evidence="1" key="1">
    <citation type="submission" date="2014-09" db="EMBL/GenBank/DDBJ databases">
        <authorList>
            <person name="Magalhaes I.L.F."/>
            <person name="Oliveira U."/>
            <person name="Santos F.R."/>
            <person name="Vidigal T.H.D.A."/>
            <person name="Brescovit A.D."/>
            <person name="Santos A.J."/>
        </authorList>
    </citation>
    <scope>NUCLEOTIDE SEQUENCE</scope>
    <source>
        <tissue evidence="1">Shoot tissue taken approximately 20 cm above the soil surface</tissue>
    </source>
</reference>
<dbReference type="AlphaFoldDB" id="A0A0A8YET2"/>
<organism evidence="1">
    <name type="scientific">Arundo donax</name>
    <name type="common">Giant reed</name>
    <name type="synonym">Donax arundinaceus</name>
    <dbReference type="NCBI Taxonomy" id="35708"/>
    <lineage>
        <taxon>Eukaryota</taxon>
        <taxon>Viridiplantae</taxon>
        <taxon>Streptophyta</taxon>
        <taxon>Embryophyta</taxon>
        <taxon>Tracheophyta</taxon>
        <taxon>Spermatophyta</taxon>
        <taxon>Magnoliopsida</taxon>
        <taxon>Liliopsida</taxon>
        <taxon>Poales</taxon>
        <taxon>Poaceae</taxon>
        <taxon>PACMAD clade</taxon>
        <taxon>Arundinoideae</taxon>
        <taxon>Arundineae</taxon>
        <taxon>Arundo</taxon>
    </lineage>
</organism>
<dbReference type="EMBL" id="GBRH01274195">
    <property type="protein sequence ID" value="JAD23700.1"/>
    <property type="molecule type" value="Transcribed_RNA"/>
</dbReference>
<name>A0A0A8YET2_ARUDO</name>
<sequence length="22" mass="2504">MSQALYYTSVHMRLGIGIYNSV</sequence>
<accession>A0A0A8YET2</accession>
<protein>
    <submittedName>
        <fullName evidence="1">Uncharacterized protein</fullName>
    </submittedName>
</protein>